<sequence>MAGSACLPGLRQAFARRGRVQGLTQAHMLATSFIGRVRERRRGGTLLRPTIRLQGFVIATGELGLESESESSPTRRHPADERDESVDEVEGKSQDSFAPSLGSTAATIEMGDRCGLAYSSALGNNVQGCSFPAPWPDCRGGELVILRRSRQLELLDEAKDREPPGRMVSRPSECTPANEPR</sequence>
<dbReference type="Proteomes" id="UP000308768">
    <property type="component" value="Unassembled WGS sequence"/>
</dbReference>
<feature type="compositionally biased region" description="Basic and acidic residues" evidence="1">
    <location>
        <begin position="155"/>
        <end position="164"/>
    </location>
</feature>
<accession>A0A4U0XQM3</accession>
<proteinExistence type="predicted"/>
<comment type="caution">
    <text evidence="2">The sequence shown here is derived from an EMBL/GenBank/DDBJ whole genome shotgun (WGS) entry which is preliminary data.</text>
</comment>
<evidence type="ECO:0000313" key="3">
    <source>
        <dbReference type="Proteomes" id="UP000308768"/>
    </source>
</evidence>
<keyword evidence="3" id="KW-1185">Reference proteome</keyword>
<dbReference type="EMBL" id="NAJN01000081">
    <property type="protein sequence ID" value="TKA79862.1"/>
    <property type="molecule type" value="Genomic_DNA"/>
</dbReference>
<gene>
    <name evidence="2" type="ORF">B0A49_01570</name>
</gene>
<feature type="region of interest" description="Disordered" evidence="1">
    <location>
        <begin position="155"/>
        <end position="181"/>
    </location>
</feature>
<dbReference type="AlphaFoldDB" id="A0A4U0XQM3"/>
<organism evidence="2 3">
    <name type="scientific">Cryomyces minteri</name>
    <dbReference type="NCBI Taxonomy" id="331657"/>
    <lineage>
        <taxon>Eukaryota</taxon>
        <taxon>Fungi</taxon>
        <taxon>Dikarya</taxon>
        <taxon>Ascomycota</taxon>
        <taxon>Pezizomycotina</taxon>
        <taxon>Dothideomycetes</taxon>
        <taxon>Dothideomycetes incertae sedis</taxon>
        <taxon>Cryomyces</taxon>
    </lineage>
</organism>
<protein>
    <submittedName>
        <fullName evidence="2">Uncharacterized protein</fullName>
    </submittedName>
</protein>
<name>A0A4U0XQM3_9PEZI</name>
<reference evidence="2 3" key="1">
    <citation type="submission" date="2017-03" db="EMBL/GenBank/DDBJ databases">
        <title>Genomes of endolithic fungi from Antarctica.</title>
        <authorList>
            <person name="Coleine C."/>
            <person name="Masonjones S."/>
            <person name="Stajich J.E."/>
        </authorList>
    </citation>
    <scope>NUCLEOTIDE SEQUENCE [LARGE SCALE GENOMIC DNA]</scope>
    <source>
        <strain evidence="2 3">CCFEE 5187</strain>
    </source>
</reference>
<evidence type="ECO:0000256" key="1">
    <source>
        <dbReference type="SAM" id="MobiDB-lite"/>
    </source>
</evidence>
<feature type="region of interest" description="Disordered" evidence="1">
    <location>
        <begin position="64"/>
        <end position="103"/>
    </location>
</feature>
<feature type="compositionally biased region" description="Polar residues" evidence="1">
    <location>
        <begin position="94"/>
        <end position="103"/>
    </location>
</feature>
<evidence type="ECO:0000313" key="2">
    <source>
        <dbReference type="EMBL" id="TKA79862.1"/>
    </source>
</evidence>